<dbReference type="OrthoDB" id="2249781at2"/>
<dbReference type="Proteomes" id="UP000297348">
    <property type="component" value="Unassembled WGS sequence"/>
</dbReference>
<feature type="domain" description="LiaF transmembrane" evidence="2">
    <location>
        <begin position="6"/>
        <end position="102"/>
    </location>
</feature>
<protein>
    <recommendedName>
        <fullName evidence="2">LiaF transmembrane domain-containing protein</fullName>
    </recommendedName>
</protein>
<keyword evidence="1" id="KW-0812">Transmembrane</keyword>
<dbReference type="InterPro" id="IPR054331">
    <property type="entry name" value="LiaF_TM"/>
</dbReference>
<feature type="transmembrane region" description="Helical" evidence="1">
    <location>
        <begin position="74"/>
        <end position="97"/>
    </location>
</feature>
<proteinExistence type="predicted"/>
<evidence type="ECO:0000259" key="2">
    <source>
        <dbReference type="Pfam" id="PF22570"/>
    </source>
</evidence>
<reference evidence="3 4" key="1">
    <citation type="submission" date="2018-10" db="EMBL/GenBank/DDBJ databases">
        <title>Lactobacillus sp. R7 and Lactobacillus sp. R19 isolated from fermented mustard green product of Taiwan.</title>
        <authorList>
            <person name="Lin S.-T."/>
        </authorList>
    </citation>
    <scope>NUCLEOTIDE SEQUENCE [LARGE SCALE GENOMIC DNA]</scope>
    <source>
        <strain evidence="3 4">BCRC 81129</strain>
    </source>
</reference>
<keyword evidence="4" id="KW-1185">Reference proteome</keyword>
<sequence>MYRNWFWGVFLVLAAGILITSQLGIFTYHIGFWTLLLAMFLVAAFVESLIHLATGGMVFSLAFLAIIFAKPLGIAALAPWTILGAAVLLTAGLSLIIKPRWRWHHHGPRVIVNGQDWHQHKWHDHDWEEEDVQDLDESEILVDVNMSSSIRYLQSLDFKRAVIKVNMGNAKVYFDNVTVNPDGADIVIDDSFGGTELFIPKHWNVHHNINTGFGAIEEKGTAKPDPTAPRVSIHGNVSFGGVTLIYV</sequence>
<name>A0A4Z0JBT8_9LACO</name>
<dbReference type="RefSeq" id="WP_135367438.1">
    <property type="nucleotide sequence ID" value="NZ_RKLX01000004.1"/>
</dbReference>
<evidence type="ECO:0000313" key="4">
    <source>
        <dbReference type="Proteomes" id="UP000297348"/>
    </source>
</evidence>
<feature type="transmembrane region" description="Helical" evidence="1">
    <location>
        <begin position="35"/>
        <end position="68"/>
    </location>
</feature>
<feature type="transmembrane region" description="Helical" evidence="1">
    <location>
        <begin position="6"/>
        <end position="28"/>
    </location>
</feature>
<evidence type="ECO:0000256" key="1">
    <source>
        <dbReference type="SAM" id="Phobius"/>
    </source>
</evidence>
<dbReference type="Pfam" id="PF22570">
    <property type="entry name" value="LiaF-TM"/>
    <property type="match status" value="1"/>
</dbReference>
<gene>
    <name evidence="3" type="ORF">EGT51_03650</name>
</gene>
<comment type="caution">
    <text evidence="3">The sequence shown here is derived from an EMBL/GenBank/DDBJ whole genome shotgun (WGS) entry which is preliminary data.</text>
</comment>
<evidence type="ECO:0000313" key="3">
    <source>
        <dbReference type="EMBL" id="TGD19609.1"/>
    </source>
</evidence>
<accession>A0A4Z0JBT8</accession>
<keyword evidence="1" id="KW-0472">Membrane</keyword>
<dbReference type="EMBL" id="RKLX01000004">
    <property type="protein sequence ID" value="TGD19609.1"/>
    <property type="molecule type" value="Genomic_DNA"/>
</dbReference>
<dbReference type="AlphaFoldDB" id="A0A4Z0JBT8"/>
<keyword evidence="1" id="KW-1133">Transmembrane helix</keyword>
<organism evidence="3 4">
    <name type="scientific">Levilactobacillus suantsaiihabitans</name>
    <dbReference type="NCBI Taxonomy" id="2487722"/>
    <lineage>
        <taxon>Bacteria</taxon>
        <taxon>Bacillati</taxon>
        <taxon>Bacillota</taxon>
        <taxon>Bacilli</taxon>
        <taxon>Lactobacillales</taxon>
        <taxon>Lactobacillaceae</taxon>
        <taxon>Levilactobacillus</taxon>
    </lineage>
</organism>